<proteinExistence type="predicted"/>
<feature type="region of interest" description="Disordered" evidence="2">
    <location>
        <begin position="139"/>
        <end position="170"/>
    </location>
</feature>
<dbReference type="InterPro" id="IPR051465">
    <property type="entry name" value="Cell_Envelope_Struct_Comp"/>
</dbReference>
<feature type="compositionally biased region" description="Gly residues" evidence="2">
    <location>
        <begin position="144"/>
        <end position="154"/>
    </location>
</feature>
<dbReference type="EC" id="3.2.1.91" evidence="5"/>
<evidence type="ECO:0000313" key="5">
    <source>
        <dbReference type="EMBL" id="AHM57306.1"/>
    </source>
</evidence>
<dbReference type="HOGENOM" id="CLU_789274_0_0_9"/>
<evidence type="ECO:0000259" key="4">
    <source>
        <dbReference type="PROSITE" id="PS51272"/>
    </source>
</evidence>
<dbReference type="PANTHER" id="PTHR43308:SF5">
    <property type="entry name" value="S-LAYER PROTEIN _ PEPTIDOGLYCAN ENDO-BETA-N-ACETYLGLUCOSAMINIDASE"/>
    <property type="match status" value="1"/>
</dbReference>
<feature type="chain" id="PRO_5004913551" evidence="3">
    <location>
        <begin position="29"/>
        <end position="351"/>
    </location>
</feature>
<dbReference type="Proteomes" id="UP000019591">
    <property type="component" value="Chromosome"/>
</dbReference>
<evidence type="ECO:0000256" key="1">
    <source>
        <dbReference type="ARBA" id="ARBA00022737"/>
    </source>
</evidence>
<keyword evidence="3" id="KW-0732">Signal</keyword>
<feature type="signal peptide" evidence="3">
    <location>
        <begin position="1"/>
        <end position="28"/>
    </location>
</feature>
<dbReference type="STRING" id="1286171.EAL2_c20250"/>
<dbReference type="PATRIC" id="fig|1286171.3.peg.1971"/>
<dbReference type="PANTHER" id="PTHR43308">
    <property type="entry name" value="OUTER MEMBRANE PROTEIN ALPHA-RELATED"/>
    <property type="match status" value="1"/>
</dbReference>
<feature type="domain" description="SLH" evidence="4">
    <location>
        <begin position="295"/>
        <end position="351"/>
    </location>
</feature>
<keyword evidence="6" id="KW-1185">Reference proteome</keyword>
<evidence type="ECO:0000256" key="2">
    <source>
        <dbReference type="SAM" id="MobiDB-lite"/>
    </source>
</evidence>
<protein>
    <submittedName>
        <fullName evidence="5">Exoglucanase XynX</fullName>
        <ecNumber evidence="5">3.2.1.91</ecNumber>
    </submittedName>
</protein>
<keyword evidence="1" id="KW-0677">Repeat</keyword>
<dbReference type="InterPro" id="IPR001119">
    <property type="entry name" value="SLH_dom"/>
</dbReference>
<dbReference type="EMBL" id="CP007452">
    <property type="protein sequence ID" value="AHM57306.1"/>
    <property type="molecule type" value="Genomic_DNA"/>
</dbReference>
<reference evidence="5 6" key="1">
    <citation type="journal article" date="2014" name="Genome Announc.">
        <title>Complete Genome Sequence of Amino Acid-Utilizing Eubacterium acidaminophilum al-2 (DSM 3953).</title>
        <authorList>
            <person name="Poehlein A."/>
            <person name="Andreesen J.R."/>
            <person name="Daniel R."/>
        </authorList>
    </citation>
    <scope>NUCLEOTIDE SEQUENCE [LARGE SCALE GENOMIC DNA]</scope>
    <source>
        <strain evidence="5 6">DSM 3953</strain>
    </source>
</reference>
<dbReference type="KEGG" id="eac:EAL2_c20250"/>
<organism evidence="5 6">
    <name type="scientific">Peptoclostridium acidaminophilum DSM 3953</name>
    <dbReference type="NCBI Taxonomy" id="1286171"/>
    <lineage>
        <taxon>Bacteria</taxon>
        <taxon>Bacillati</taxon>
        <taxon>Bacillota</taxon>
        <taxon>Clostridia</taxon>
        <taxon>Peptostreptococcales</taxon>
        <taxon>Peptoclostridiaceae</taxon>
        <taxon>Peptoclostridium</taxon>
    </lineage>
</organism>
<dbReference type="eggNOG" id="COG5492">
    <property type="taxonomic scope" value="Bacteria"/>
</dbReference>
<dbReference type="Pfam" id="PF00395">
    <property type="entry name" value="SLH"/>
    <property type="match status" value="3"/>
</dbReference>
<evidence type="ECO:0000313" key="6">
    <source>
        <dbReference type="Proteomes" id="UP000019591"/>
    </source>
</evidence>
<dbReference type="AlphaFoldDB" id="W8U8X4"/>
<name>W8U8X4_PEPAC</name>
<gene>
    <name evidence="5" type="primary">xynX</name>
    <name evidence="5" type="ORF">EAL2_c20250</name>
</gene>
<dbReference type="GO" id="GO:0016162">
    <property type="term" value="F:cellulose 1,4-beta-cellobiosidase activity"/>
    <property type="evidence" value="ECO:0007669"/>
    <property type="project" value="UniProtKB-EC"/>
</dbReference>
<dbReference type="RefSeq" id="WP_051489153.1">
    <property type="nucleotide sequence ID" value="NZ_CP007452.1"/>
</dbReference>
<feature type="domain" description="SLH" evidence="4">
    <location>
        <begin position="234"/>
        <end position="292"/>
    </location>
</feature>
<sequence>MNRLKKRLVPAALIAGLLFSTPCAGVYAADDLDFSYMLKKVAEIDDPAKKELGVELFKEYMDRENPDVEGLKRALNIATDSGTKQQITDAGYTLSEVLSKLDVLEDMSKGEIDTLLDAVEANDFTSEEIKEIANKYDGVEEQAGGSGGGGGGSTGTAPQTPSEQEKTEAQESLGFKDIHGHWAKETILELYGKGIIKGQSQDSFNPNGSITRAEFTALIVRALGIQGVGGIEFEDVNDSDWFYGVVASAKSAGIINGISQSSFAPNDNVTREQMVKIIMGALEYKGKQLQPAKDMTSYTDGSSVSEWAKDSMGKALSNGVINGQSEKTIAPRAMATRAEAAAVIKRVMDID</sequence>
<feature type="domain" description="SLH" evidence="4">
    <location>
        <begin position="170"/>
        <end position="233"/>
    </location>
</feature>
<keyword evidence="5" id="KW-0326">Glycosidase</keyword>
<evidence type="ECO:0000256" key="3">
    <source>
        <dbReference type="SAM" id="SignalP"/>
    </source>
</evidence>
<dbReference type="OrthoDB" id="1750469at2"/>
<accession>W8U8X4</accession>
<dbReference type="PROSITE" id="PS51272">
    <property type="entry name" value="SLH"/>
    <property type="match status" value="3"/>
</dbReference>
<keyword evidence="5" id="KW-0378">Hydrolase</keyword>